<proteinExistence type="predicted"/>
<evidence type="ECO:0000313" key="2">
    <source>
        <dbReference type="EMBL" id="KAF9060129.1"/>
    </source>
</evidence>
<dbReference type="EMBL" id="JADNRY010000259">
    <property type="protein sequence ID" value="KAF9060129.1"/>
    <property type="molecule type" value="Genomic_DNA"/>
</dbReference>
<organism evidence="2 3">
    <name type="scientific">Rhodocollybia butyracea</name>
    <dbReference type="NCBI Taxonomy" id="206335"/>
    <lineage>
        <taxon>Eukaryota</taxon>
        <taxon>Fungi</taxon>
        <taxon>Dikarya</taxon>
        <taxon>Basidiomycota</taxon>
        <taxon>Agaricomycotina</taxon>
        <taxon>Agaricomycetes</taxon>
        <taxon>Agaricomycetidae</taxon>
        <taxon>Agaricales</taxon>
        <taxon>Marasmiineae</taxon>
        <taxon>Omphalotaceae</taxon>
        <taxon>Rhodocollybia</taxon>
    </lineage>
</organism>
<accession>A0A9P5PB46</accession>
<keyword evidence="3" id="KW-1185">Reference proteome</keyword>
<sequence>MLFEISEVMPRTREEVRVRAAAAGGEGMNVPRPMQQDLQDLNAGLLGGEMVSPASAPSTTTATELHLTLSAHSPNPAEHLFPTGRRTLRRWSVFLRRILEMDLQLWLEIKNMERDSTTQHNTAQTQDGHQGFRGHNFGSE</sequence>
<gene>
    <name evidence="2" type="ORF">BDP27DRAFT_1370826</name>
</gene>
<name>A0A9P5PB46_9AGAR</name>
<evidence type="ECO:0000256" key="1">
    <source>
        <dbReference type="SAM" id="MobiDB-lite"/>
    </source>
</evidence>
<feature type="compositionally biased region" description="Polar residues" evidence="1">
    <location>
        <begin position="118"/>
        <end position="128"/>
    </location>
</feature>
<protein>
    <submittedName>
        <fullName evidence="2">Uncharacterized protein</fullName>
    </submittedName>
</protein>
<evidence type="ECO:0000313" key="3">
    <source>
        <dbReference type="Proteomes" id="UP000772434"/>
    </source>
</evidence>
<dbReference type="Proteomes" id="UP000772434">
    <property type="component" value="Unassembled WGS sequence"/>
</dbReference>
<reference evidence="2" key="1">
    <citation type="submission" date="2020-11" db="EMBL/GenBank/DDBJ databases">
        <authorList>
            <consortium name="DOE Joint Genome Institute"/>
            <person name="Ahrendt S."/>
            <person name="Riley R."/>
            <person name="Andreopoulos W."/>
            <person name="Labutti K."/>
            <person name="Pangilinan J."/>
            <person name="Ruiz-Duenas F.J."/>
            <person name="Barrasa J.M."/>
            <person name="Sanchez-Garcia M."/>
            <person name="Camarero S."/>
            <person name="Miyauchi S."/>
            <person name="Serrano A."/>
            <person name="Linde D."/>
            <person name="Babiker R."/>
            <person name="Drula E."/>
            <person name="Ayuso-Fernandez I."/>
            <person name="Pacheco R."/>
            <person name="Padilla G."/>
            <person name="Ferreira P."/>
            <person name="Barriuso J."/>
            <person name="Kellner H."/>
            <person name="Castanera R."/>
            <person name="Alfaro M."/>
            <person name="Ramirez L."/>
            <person name="Pisabarro A.G."/>
            <person name="Kuo A."/>
            <person name="Tritt A."/>
            <person name="Lipzen A."/>
            <person name="He G."/>
            <person name="Yan M."/>
            <person name="Ng V."/>
            <person name="Cullen D."/>
            <person name="Martin F."/>
            <person name="Rosso M.-N."/>
            <person name="Henrissat B."/>
            <person name="Hibbett D."/>
            <person name="Martinez A.T."/>
            <person name="Grigoriev I.V."/>
        </authorList>
    </citation>
    <scope>NUCLEOTIDE SEQUENCE</scope>
    <source>
        <strain evidence="2">AH 40177</strain>
    </source>
</reference>
<dbReference type="AlphaFoldDB" id="A0A9P5PB46"/>
<comment type="caution">
    <text evidence="2">The sequence shown here is derived from an EMBL/GenBank/DDBJ whole genome shotgun (WGS) entry which is preliminary data.</text>
</comment>
<feature type="region of interest" description="Disordered" evidence="1">
    <location>
        <begin position="117"/>
        <end position="140"/>
    </location>
</feature>